<sequence>MSSGISEQVQRFLGQHITSIEQLEVLLLLRRTEEREWNAAAVAREIGSSMMSMHDRLAGLASRGLLVAREDSEDILYRYAPTTDETRRTVDDLAKAYKERRLSIINLIYAKPPPSDIQSFSEAFRITKKGGEG</sequence>
<dbReference type="InterPro" id="IPR036388">
    <property type="entry name" value="WH-like_DNA-bd_sf"/>
</dbReference>
<dbReference type="SUPFAM" id="SSF46785">
    <property type="entry name" value="Winged helix' DNA-binding domain"/>
    <property type="match status" value="1"/>
</dbReference>
<protein>
    <recommendedName>
        <fullName evidence="3">HTH marR-type domain-containing protein</fullName>
    </recommendedName>
</protein>
<dbReference type="AlphaFoldDB" id="A0A4P2QA05"/>
<evidence type="ECO:0000313" key="2">
    <source>
        <dbReference type="Proteomes" id="UP000295781"/>
    </source>
</evidence>
<dbReference type="Proteomes" id="UP000295781">
    <property type="component" value="Chromosome"/>
</dbReference>
<dbReference type="Gene3D" id="1.10.10.10">
    <property type="entry name" value="Winged helix-like DNA-binding domain superfamily/Winged helix DNA-binding domain"/>
    <property type="match status" value="1"/>
</dbReference>
<gene>
    <name evidence="1" type="ORF">SOCEGT47_070330</name>
</gene>
<organism evidence="1 2">
    <name type="scientific">Sorangium cellulosum</name>
    <name type="common">Polyangium cellulosum</name>
    <dbReference type="NCBI Taxonomy" id="56"/>
    <lineage>
        <taxon>Bacteria</taxon>
        <taxon>Pseudomonadati</taxon>
        <taxon>Myxococcota</taxon>
        <taxon>Polyangia</taxon>
        <taxon>Polyangiales</taxon>
        <taxon>Polyangiaceae</taxon>
        <taxon>Sorangium</taxon>
    </lineage>
</organism>
<dbReference type="EMBL" id="CP012670">
    <property type="protein sequence ID" value="AUX26464.1"/>
    <property type="molecule type" value="Genomic_DNA"/>
</dbReference>
<dbReference type="InterPro" id="IPR036390">
    <property type="entry name" value="WH_DNA-bd_sf"/>
</dbReference>
<dbReference type="RefSeq" id="WP_129354087.1">
    <property type="nucleotide sequence ID" value="NZ_CP012670.1"/>
</dbReference>
<evidence type="ECO:0000313" key="1">
    <source>
        <dbReference type="EMBL" id="AUX26464.1"/>
    </source>
</evidence>
<reference evidence="1 2" key="1">
    <citation type="submission" date="2015-09" db="EMBL/GenBank/DDBJ databases">
        <title>Sorangium comparison.</title>
        <authorList>
            <person name="Zaburannyi N."/>
            <person name="Bunk B."/>
            <person name="Overmann J."/>
            <person name="Mueller R."/>
        </authorList>
    </citation>
    <scope>NUCLEOTIDE SEQUENCE [LARGE SCALE GENOMIC DNA]</scope>
    <source>
        <strain evidence="1 2">So ceGT47</strain>
    </source>
</reference>
<name>A0A4P2QA05_SORCE</name>
<proteinExistence type="predicted"/>
<accession>A0A4P2QA05</accession>
<dbReference type="OrthoDB" id="5294839at2"/>
<evidence type="ECO:0008006" key="3">
    <source>
        <dbReference type="Google" id="ProtNLM"/>
    </source>
</evidence>